<dbReference type="PROSITE" id="PS50003">
    <property type="entry name" value="PH_DOMAIN"/>
    <property type="match status" value="1"/>
</dbReference>
<evidence type="ECO:0000256" key="8">
    <source>
        <dbReference type="ARBA" id="ARBA00051231"/>
    </source>
</evidence>
<dbReference type="FunFam" id="3.40.50.970:FF:000011">
    <property type="entry name" value="Pyruvate dehydrogenase E1 component"/>
    <property type="match status" value="1"/>
</dbReference>
<keyword evidence="6 9" id="KW-0786">Thiamine pyrophosphate</keyword>
<dbReference type="Pfam" id="PF17831">
    <property type="entry name" value="PDH_E1_M"/>
    <property type="match status" value="1"/>
</dbReference>
<dbReference type="Pfam" id="PF00456">
    <property type="entry name" value="Transketolase_N"/>
    <property type="match status" value="1"/>
</dbReference>
<dbReference type="Gene3D" id="3.40.50.920">
    <property type="match status" value="1"/>
</dbReference>
<feature type="binding site" evidence="10">
    <location>
        <position position="271"/>
    </location>
    <ligand>
        <name>Mg(2+)</name>
        <dbReference type="ChEBI" id="CHEBI:18420"/>
    </ligand>
</feature>
<evidence type="ECO:0000256" key="10">
    <source>
        <dbReference type="PIRSR" id="PIRSR000156-1"/>
    </source>
</evidence>
<name>A0A5C6CD26_9BACT</name>
<dbReference type="SUPFAM" id="SSF52922">
    <property type="entry name" value="TK C-terminal domain-like"/>
    <property type="match status" value="1"/>
</dbReference>
<evidence type="ECO:0000256" key="2">
    <source>
        <dbReference type="ARBA" id="ARBA00003157"/>
    </source>
</evidence>
<dbReference type="InterPro" id="IPR055152">
    <property type="entry name" value="Transketolase-like_C_2"/>
</dbReference>
<evidence type="ECO:0000256" key="3">
    <source>
        <dbReference type="ARBA" id="ARBA00012281"/>
    </source>
</evidence>
<dbReference type="Gene3D" id="3.40.50.970">
    <property type="match status" value="2"/>
</dbReference>
<dbReference type="NCBIfam" id="TIGR00759">
    <property type="entry name" value="aceE"/>
    <property type="match status" value="1"/>
</dbReference>
<comment type="catalytic activity">
    <reaction evidence="8 9">
        <text>N(6)-[(R)-lipoyl]-L-lysyl-[protein] + pyruvate + H(+) = N(6)-[(R)-S(8)-acetyldihydrolipoyl]-L-lysyl-[protein] + CO2</text>
        <dbReference type="Rhea" id="RHEA:19189"/>
        <dbReference type="Rhea" id="RHEA-COMP:10474"/>
        <dbReference type="Rhea" id="RHEA-COMP:10478"/>
        <dbReference type="ChEBI" id="CHEBI:15361"/>
        <dbReference type="ChEBI" id="CHEBI:15378"/>
        <dbReference type="ChEBI" id="CHEBI:16526"/>
        <dbReference type="ChEBI" id="CHEBI:83099"/>
        <dbReference type="ChEBI" id="CHEBI:83111"/>
        <dbReference type="EC" id="1.2.4.1"/>
    </reaction>
</comment>
<evidence type="ECO:0000313" key="13">
    <source>
        <dbReference type="Proteomes" id="UP000316304"/>
    </source>
</evidence>
<dbReference type="PIRSF" id="PIRSF000156">
    <property type="entry name" value="Pyruvate_dh_E1"/>
    <property type="match status" value="1"/>
</dbReference>
<dbReference type="InterPro" id="IPR029061">
    <property type="entry name" value="THDP-binding"/>
</dbReference>
<dbReference type="InterPro" id="IPR041621">
    <property type="entry name" value="PDH_E1_M"/>
</dbReference>
<dbReference type="CDD" id="cd02017">
    <property type="entry name" value="TPP_E1_EcPDC_like"/>
    <property type="match status" value="1"/>
</dbReference>
<dbReference type="InterPro" id="IPR004660">
    <property type="entry name" value="PDH_E1"/>
</dbReference>
<evidence type="ECO:0000256" key="7">
    <source>
        <dbReference type="ARBA" id="ARBA00023317"/>
    </source>
</evidence>
<evidence type="ECO:0000256" key="6">
    <source>
        <dbReference type="ARBA" id="ARBA00023052"/>
    </source>
</evidence>
<dbReference type="Pfam" id="PF22613">
    <property type="entry name" value="Transketolase_C_1"/>
    <property type="match status" value="1"/>
</dbReference>
<dbReference type="SUPFAM" id="SSF52518">
    <property type="entry name" value="Thiamin diphosphate-binding fold (THDP-binding)"/>
    <property type="match status" value="2"/>
</dbReference>
<dbReference type="PANTHER" id="PTHR43825:SF3">
    <property type="entry name" value="PYRUVATE DEHYDROGENASE E1 COMPONENT"/>
    <property type="match status" value="1"/>
</dbReference>
<evidence type="ECO:0000256" key="9">
    <source>
        <dbReference type="PIRNR" id="PIRNR000156"/>
    </source>
</evidence>
<protein>
    <recommendedName>
        <fullName evidence="4 9">Pyruvate dehydrogenase E1 component</fullName>
        <ecNumber evidence="3 9">1.2.4.1</ecNumber>
    </recommendedName>
</protein>
<keyword evidence="7 9" id="KW-0670">Pyruvate</keyword>
<reference evidence="12 13" key="1">
    <citation type="submission" date="2019-02" db="EMBL/GenBank/DDBJ databases">
        <title>Deep-cultivation of Planctomycetes and their phenomic and genomic characterization uncovers novel biology.</title>
        <authorList>
            <person name="Wiegand S."/>
            <person name="Jogler M."/>
            <person name="Boedeker C."/>
            <person name="Pinto D."/>
            <person name="Vollmers J."/>
            <person name="Rivas-Marin E."/>
            <person name="Kohn T."/>
            <person name="Peeters S.H."/>
            <person name="Heuer A."/>
            <person name="Rast P."/>
            <person name="Oberbeckmann S."/>
            <person name="Bunk B."/>
            <person name="Jeske O."/>
            <person name="Meyerdierks A."/>
            <person name="Storesund J.E."/>
            <person name="Kallscheuer N."/>
            <person name="Luecker S."/>
            <person name="Lage O.M."/>
            <person name="Pohl T."/>
            <person name="Merkel B.J."/>
            <person name="Hornburger P."/>
            <person name="Mueller R.-W."/>
            <person name="Bruemmer F."/>
            <person name="Labrenz M."/>
            <person name="Spormann A.M."/>
            <person name="Op Den Camp H."/>
            <person name="Overmann J."/>
            <person name="Amann R."/>
            <person name="Jetten M.S.M."/>
            <person name="Mascher T."/>
            <person name="Medema M.H."/>
            <person name="Devos D.P."/>
            <person name="Kaster A.-K."/>
            <person name="Ovreas L."/>
            <person name="Rohde M."/>
            <person name="Galperin M.Y."/>
            <person name="Jogler C."/>
        </authorList>
    </citation>
    <scope>NUCLEOTIDE SEQUENCE [LARGE SCALE GENOMIC DNA]</scope>
    <source>
        <strain evidence="12 13">Pla52o</strain>
    </source>
</reference>
<evidence type="ECO:0000256" key="4">
    <source>
        <dbReference type="ARBA" id="ARBA00017172"/>
    </source>
</evidence>
<keyword evidence="10" id="KW-0479">Metal-binding</keyword>
<dbReference type="RefSeq" id="WP_146595292.1">
    <property type="nucleotide sequence ID" value="NZ_SJPT01000005.1"/>
</dbReference>
<dbReference type="PANTHER" id="PTHR43825">
    <property type="entry name" value="PYRUVATE DEHYDROGENASE E1 COMPONENT"/>
    <property type="match status" value="1"/>
</dbReference>
<dbReference type="InterPro" id="IPR009014">
    <property type="entry name" value="Transketo_C/PFOR_II"/>
</dbReference>
<dbReference type="InterPro" id="IPR051157">
    <property type="entry name" value="PDH/Transketolase"/>
</dbReference>
<accession>A0A5C6CD26</accession>
<proteinExistence type="predicted"/>
<evidence type="ECO:0000259" key="11">
    <source>
        <dbReference type="PROSITE" id="PS50003"/>
    </source>
</evidence>
<feature type="domain" description="PH" evidence="11">
    <location>
        <begin position="1"/>
        <end position="36"/>
    </location>
</feature>
<dbReference type="InterPro" id="IPR001849">
    <property type="entry name" value="PH_domain"/>
</dbReference>
<keyword evidence="13" id="KW-1185">Reference proteome</keyword>
<comment type="caution">
    <text evidence="12">The sequence shown here is derived from an EMBL/GenBank/DDBJ whole genome shotgun (WGS) entry which is preliminary data.</text>
</comment>
<evidence type="ECO:0000256" key="1">
    <source>
        <dbReference type="ARBA" id="ARBA00001964"/>
    </source>
</evidence>
<dbReference type="InterPro" id="IPR005474">
    <property type="entry name" value="Transketolase_N"/>
</dbReference>
<sequence>MRTEANEQTVSAATVLETMNPEELNDWIESLESVATRYPSACVTKLMEALQVRAQRHGIQSSFGLTTPYVNTIPVEQQSEYPGDARLEQRIEHFLRWNALAMVLRANRDYPGIGGHLSSYASAATLFEVGFNHFFHAPTREHPGDSVYFQGHSSPGVYARAFLEGRLSESDLEHFRRETPRERGLSSYPHPWLMPAFWQFPTVSMGLGPMMAIYQARFLRYLSDRGILDTSKSRVWCFIGDGESDEPETLGAISMAARERLSNLTFIVICNLQRLDGPVRGNGKIIQELEGVFRGANWNVIKVIWSSAWDALLAADDHGLLTQRMNEVLDGEYQKYAVESGAYMREHFFGTSPQLRAMVDHLSDDQLGHLGRGGHDPEKVYAAYNAAVQYDEGPSVILAKTVKGYGLGTAGEASNVAHQQHAMNETQLRDFRARFDIPLDDAALQQAAFYKPANSSAEIKYLKDRRNELGGFLPARNTDCPRLTIPTLDAFGKFMHASGQREAATTMILERILAMLLQDETIGKLIVPIIPDEARTFGLNSLFAKYGIYSSRGQLYEPVDAGQLMYYREARNGQILEEGINEAGAIASFIAAGTSSAHLQTPMIPFYVFYSMFGFQRIGDFIWAAADARTKGFLIGATAGRTTLLGEGLQHGDGHSPLVATTVASLESYDPGYGYELAVIIQDGLRRMYTDNESVFYYLTAYNEPYSMPSIPEGAEEGIRKGMYPLRSVTADSPGCDARPQLFGSGSLLPEVLRAQGMLAEQFGVGSDVWSVTSYCRLRRDAQQANRWNKLHPGDEARRSHLELALDDLKGPFVAMTDYVKLVPDQIREWVPGRYVTLGTDGFGRSDTRKALRRHFEVDAEHLVYATLDALSQSSQYASSTLPGAIKSLGIDAESMDPARA</sequence>
<evidence type="ECO:0000313" key="12">
    <source>
        <dbReference type="EMBL" id="TWU22042.1"/>
    </source>
</evidence>
<dbReference type="EMBL" id="SJPT01000005">
    <property type="protein sequence ID" value="TWU22042.1"/>
    <property type="molecule type" value="Genomic_DNA"/>
</dbReference>
<dbReference type="GO" id="GO:0046872">
    <property type="term" value="F:metal ion binding"/>
    <property type="evidence" value="ECO:0007669"/>
    <property type="project" value="UniProtKB-KW"/>
</dbReference>
<gene>
    <name evidence="12" type="primary">aceE_1</name>
    <name evidence="12" type="ORF">Pla52o_30900</name>
</gene>
<organism evidence="12 13">
    <name type="scientific">Novipirellula galeiformis</name>
    <dbReference type="NCBI Taxonomy" id="2528004"/>
    <lineage>
        <taxon>Bacteria</taxon>
        <taxon>Pseudomonadati</taxon>
        <taxon>Planctomycetota</taxon>
        <taxon>Planctomycetia</taxon>
        <taxon>Pirellulales</taxon>
        <taxon>Pirellulaceae</taxon>
        <taxon>Novipirellula</taxon>
    </lineage>
</organism>
<keyword evidence="5 9" id="KW-0560">Oxidoreductase</keyword>
<dbReference type="Proteomes" id="UP000316304">
    <property type="component" value="Unassembled WGS sequence"/>
</dbReference>
<feature type="binding site" evidence="10">
    <location>
        <position position="273"/>
    </location>
    <ligand>
        <name>Mg(2+)</name>
        <dbReference type="ChEBI" id="CHEBI:18420"/>
    </ligand>
</feature>
<feature type="binding site" evidence="10">
    <location>
        <position position="241"/>
    </location>
    <ligand>
        <name>Mg(2+)</name>
        <dbReference type="ChEBI" id="CHEBI:18420"/>
    </ligand>
</feature>
<comment type="cofactor">
    <cofactor evidence="10">
        <name>Mg(2+)</name>
        <dbReference type="ChEBI" id="CHEBI:18420"/>
    </cofactor>
</comment>
<dbReference type="GO" id="GO:0004739">
    <property type="term" value="F:pyruvate dehydrogenase (acetyl-transferring) activity"/>
    <property type="evidence" value="ECO:0007669"/>
    <property type="project" value="UniProtKB-EC"/>
</dbReference>
<dbReference type="OrthoDB" id="9759664at2"/>
<keyword evidence="10" id="KW-0460">Magnesium</keyword>
<comment type="cofactor">
    <cofactor evidence="1 9">
        <name>thiamine diphosphate</name>
        <dbReference type="ChEBI" id="CHEBI:58937"/>
    </cofactor>
</comment>
<comment type="function">
    <text evidence="2 9">Component of the pyruvate dehydrogenase (PDH) complex, that catalyzes the overall conversion of pyruvate to acetyl-CoA and CO(2).</text>
</comment>
<dbReference type="AlphaFoldDB" id="A0A5C6CD26"/>
<dbReference type="InterPro" id="IPR035807">
    <property type="entry name" value="PDC_E1_N"/>
</dbReference>
<dbReference type="EC" id="1.2.4.1" evidence="3 9"/>
<evidence type="ECO:0000256" key="5">
    <source>
        <dbReference type="ARBA" id="ARBA00023002"/>
    </source>
</evidence>